<dbReference type="SUPFAM" id="SSF100950">
    <property type="entry name" value="NagB/RpiA/CoA transferase-like"/>
    <property type="match status" value="1"/>
</dbReference>
<keyword evidence="1" id="KW-0805">Transcription regulation</keyword>
<accession>A0ABV6J5D3</accession>
<dbReference type="Pfam" id="PF00455">
    <property type="entry name" value="DeoRC"/>
    <property type="match status" value="1"/>
</dbReference>
<dbReference type="SUPFAM" id="SSF46785">
    <property type="entry name" value="Winged helix' DNA-binding domain"/>
    <property type="match status" value="1"/>
</dbReference>
<dbReference type="PANTHER" id="PTHR30363:SF51">
    <property type="entry name" value="HTH-TYPE TRANSCRIPTIONAL REPRESSOR GLCR"/>
    <property type="match status" value="1"/>
</dbReference>
<keyword evidence="5" id="KW-0238">DNA-binding</keyword>
<dbReference type="PANTHER" id="PTHR30363">
    <property type="entry name" value="HTH-TYPE TRANSCRIPTIONAL REGULATOR SRLR-RELATED"/>
    <property type="match status" value="1"/>
</dbReference>
<dbReference type="PROSITE" id="PS50987">
    <property type="entry name" value="HTH_ARSR_2"/>
    <property type="match status" value="1"/>
</dbReference>
<dbReference type="RefSeq" id="WP_204820822.1">
    <property type="nucleotide sequence ID" value="NZ_JANHOF010000003.1"/>
</dbReference>
<gene>
    <name evidence="5" type="ORF">ACFFJ8_01950</name>
</gene>
<evidence type="ECO:0000256" key="2">
    <source>
        <dbReference type="ARBA" id="ARBA00023163"/>
    </source>
</evidence>
<proteinExistence type="predicted"/>
<dbReference type="SMART" id="SM01134">
    <property type="entry name" value="DeoRC"/>
    <property type="match status" value="1"/>
</dbReference>
<dbReference type="InterPro" id="IPR050313">
    <property type="entry name" value="Carb_Metab_HTH_regulators"/>
</dbReference>
<dbReference type="InterPro" id="IPR001034">
    <property type="entry name" value="DeoR_HTH"/>
</dbReference>
<dbReference type="InterPro" id="IPR037171">
    <property type="entry name" value="NagB/RpiA_transferase-like"/>
</dbReference>
<dbReference type="InterPro" id="IPR001845">
    <property type="entry name" value="HTH_ArsR_DNA-bd_dom"/>
</dbReference>
<dbReference type="PROSITE" id="PS51000">
    <property type="entry name" value="HTH_DEOR_2"/>
    <property type="match status" value="1"/>
</dbReference>
<dbReference type="EMBL" id="JBHLVF010000006">
    <property type="protein sequence ID" value="MFC0390130.1"/>
    <property type="molecule type" value="Genomic_DNA"/>
</dbReference>
<organism evidence="5 6">
    <name type="scientific">Paenibacillus mendelii</name>
    <dbReference type="NCBI Taxonomy" id="206163"/>
    <lineage>
        <taxon>Bacteria</taxon>
        <taxon>Bacillati</taxon>
        <taxon>Bacillota</taxon>
        <taxon>Bacilli</taxon>
        <taxon>Bacillales</taxon>
        <taxon>Paenibacillaceae</taxon>
        <taxon>Paenibacillus</taxon>
    </lineage>
</organism>
<feature type="domain" description="HTH deoR-type" evidence="4">
    <location>
        <begin position="3"/>
        <end position="58"/>
    </location>
</feature>
<dbReference type="InterPro" id="IPR036390">
    <property type="entry name" value="WH_DNA-bd_sf"/>
</dbReference>
<comment type="caution">
    <text evidence="5">The sequence shown here is derived from an EMBL/GenBank/DDBJ whole genome shotgun (WGS) entry which is preliminary data.</text>
</comment>
<dbReference type="PRINTS" id="PR00037">
    <property type="entry name" value="HTHLACR"/>
</dbReference>
<dbReference type="GO" id="GO:0003677">
    <property type="term" value="F:DNA binding"/>
    <property type="evidence" value="ECO:0007669"/>
    <property type="project" value="UniProtKB-KW"/>
</dbReference>
<dbReference type="Proteomes" id="UP001589818">
    <property type="component" value="Unassembled WGS sequence"/>
</dbReference>
<dbReference type="Gene3D" id="1.10.10.10">
    <property type="entry name" value="Winged helix-like DNA-binding domain superfamily/Winged helix DNA-binding domain"/>
    <property type="match status" value="1"/>
</dbReference>
<evidence type="ECO:0000313" key="6">
    <source>
        <dbReference type="Proteomes" id="UP001589818"/>
    </source>
</evidence>
<dbReference type="InterPro" id="IPR014036">
    <property type="entry name" value="DeoR-like_C"/>
</dbReference>
<feature type="domain" description="HTH arsR-type" evidence="3">
    <location>
        <begin position="1"/>
        <end position="95"/>
    </location>
</feature>
<reference evidence="5 6" key="1">
    <citation type="submission" date="2024-09" db="EMBL/GenBank/DDBJ databases">
        <authorList>
            <person name="Sun Q."/>
            <person name="Mori K."/>
        </authorList>
    </citation>
    <scope>NUCLEOTIDE SEQUENCE [LARGE SCALE GENOMIC DNA]</scope>
    <source>
        <strain evidence="5 6">CCM 4839</strain>
    </source>
</reference>
<keyword evidence="6" id="KW-1185">Reference proteome</keyword>
<name>A0ABV6J5D3_9BACL</name>
<dbReference type="SMART" id="SM00420">
    <property type="entry name" value="HTH_DEOR"/>
    <property type="match status" value="1"/>
</dbReference>
<keyword evidence="2" id="KW-0804">Transcription</keyword>
<evidence type="ECO:0000313" key="5">
    <source>
        <dbReference type="EMBL" id="MFC0390130.1"/>
    </source>
</evidence>
<sequence length="262" mass="28712">MLTEERRQQILELLQRNQRIVAKDLADMFQISVDSIRRDLTIMEEQGLLKKTYGGAIPVTQLRSPPLPESLRYGEGAYHQNAISKLAATYIEENDNVFIGGAGIHYGMLKYLSRTMPFTVVTNSLKIAQTIREWDNIESYLIGGRLRSASGNLIDPLAIEQIRRFSLDVSFLTGGGVSSKGISTTTPDGASFARAVSEISRRKIGLAPHEKLGIDMFARTLPIHELDLVITDAEAPASVIQEIEGKGVEVVIAAVEADSSGL</sequence>
<evidence type="ECO:0000259" key="4">
    <source>
        <dbReference type="PROSITE" id="PS51000"/>
    </source>
</evidence>
<dbReference type="InterPro" id="IPR036388">
    <property type="entry name" value="WH-like_DNA-bd_sf"/>
</dbReference>
<evidence type="ECO:0000256" key="1">
    <source>
        <dbReference type="ARBA" id="ARBA00023015"/>
    </source>
</evidence>
<evidence type="ECO:0000259" key="3">
    <source>
        <dbReference type="PROSITE" id="PS50987"/>
    </source>
</evidence>
<dbReference type="Pfam" id="PF08220">
    <property type="entry name" value="HTH_DeoR"/>
    <property type="match status" value="1"/>
</dbReference>
<protein>
    <submittedName>
        <fullName evidence="5">DeoR/GlpR family DNA-binding transcription regulator</fullName>
    </submittedName>
</protein>